<proteinExistence type="predicted"/>
<accession>A0A3Q7J4E2</accession>
<name>A0A3Q7J4E2_SOLLC</name>
<protein>
    <submittedName>
        <fullName evidence="1">Uncharacterized protein</fullName>
    </submittedName>
</protein>
<dbReference type="EnsemblPlants" id="Solyc12g010015.1.1">
    <property type="protein sequence ID" value="Solyc12g010015.1.1"/>
    <property type="gene ID" value="Solyc12g010015.1"/>
</dbReference>
<dbReference type="InParanoid" id="A0A3Q7J4E2"/>
<dbReference type="Gramene" id="Solyc12g010015.1.1">
    <property type="protein sequence ID" value="Solyc12g010015.1.1"/>
    <property type="gene ID" value="Solyc12g010015.1"/>
</dbReference>
<evidence type="ECO:0000313" key="1">
    <source>
        <dbReference type="EnsemblPlants" id="Solyc12g010015.1.1"/>
    </source>
</evidence>
<organism evidence="1">
    <name type="scientific">Solanum lycopersicum</name>
    <name type="common">Tomato</name>
    <name type="synonym">Lycopersicon esculentum</name>
    <dbReference type="NCBI Taxonomy" id="4081"/>
    <lineage>
        <taxon>Eukaryota</taxon>
        <taxon>Viridiplantae</taxon>
        <taxon>Streptophyta</taxon>
        <taxon>Embryophyta</taxon>
        <taxon>Tracheophyta</taxon>
        <taxon>Spermatophyta</taxon>
        <taxon>Magnoliopsida</taxon>
        <taxon>eudicotyledons</taxon>
        <taxon>Gunneridae</taxon>
        <taxon>Pentapetalae</taxon>
        <taxon>asterids</taxon>
        <taxon>lamiids</taxon>
        <taxon>Solanales</taxon>
        <taxon>Solanaceae</taxon>
        <taxon>Solanoideae</taxon>
        <taxon>Solaneae</taxon>
        <taxon>Solanum</taxon>
        <taxon>Solanum subgen. Lycopersicon</taxon>
    </lineage>
</organism>
<sequence length="109" mass="12500">MCLKLSLYPFSEIQYVVHITTKTRKAKSSQEESLAPYMTRANPTLKTYVAAKLYRKVVGFVTRALLLYMCLIVQNVRLWFEVPRSGWAAKKKFVRLDDFDCGLTSASTP</sequence>
<reference evidence="1" key="1">
    <citation type="journal article" date="2012" name="Nature">
        <title>The tomato genome sequence provides insights into fleshy fruit evolution.</title>
        <authorList>
            <consortium name="Tomato Genome Consortium"/>
        </authorList>
    </citation>
    <scope>NUCLEOTIDE SEQUENCE [LARGE SCALE GENOMIC DNA]</scope>
    <source>
        <strain evidence="1">cv. Heinz 1706</strain>
    </source>
</reference>
<dbReference type="Proteomes" id="UP000004994">
    <property type="component" value="Chromosome 12"/>
</dbReference>
<evidence type="ECO:0000313" key="2">
    <source>
        <dbReference type="Proteomes" id="UP000004994"/>
    </source>
</evidence>
<dbReference type="AlphaFoldDB" id="A0A3Q7J4E2"/>
<keyword evidence="2" id="KW-1185">Reference proteome</keyword>
<reference evidence="1" key="2">
    <citation type="submission" date="2019-01" db="UniProtKB">
        <authorList>
            <consortium name="EnsemblPlants"/>
        </authorList>
    </citation>
    <scope>IDENTIFICATION</scope>
    <source>
        <strain evidence="1">cv. Heinz 1706</strain>
    </source>
</reference>